<dbReference type="InterPro" id="IPR045040">
    <property type="entry name" value="PORR_fam"/>
</dbReference>
<organism evidence="3">
    <name type="scientific">Camellia sinensis var. sinensis</name>
    <name type="common">China tea</name>
    <dbReference type="NCBI Taxonomy" id="542762"/>
    <lineage>
        <taxon>Eukaryota</taxon>
        <taxon>Viridiplantae</taxon>
        <taxon>Streptophyta</taxon>
        <taxon>Embryophyta</taxon>
        <taxon>Tracheophyta</taxon>
        <taxon>Spermatophyta</taxon>
        <taxon>Magnoliopsida</taxon>
        <taxon>eudicotyledons</taxon>
        <taxon>Gunneridae</taxon>
        <taxon>Pentapetalae</taxon>
        <taxon>asterids</taxon>
        <taxon>Ericales</taxon>
        <taxon>Theaceae</taxon>
        <taxon>Camellia</taxon>
    </lineage>
</organism>
<dbReference type="Pfam" id="PF11955">
    <property type="entry name" value="PORR"/>
    <property type="match status" value="1"/>
</dbReference>
<dbReference type="EMBL" id="KJ734720">
    <property type="protein sequence ID" value="AIF73142.1"/>
    <property type="molecule type" value="mRNA"/>
</dbReference>
<protein>
    <submittedName>
        <fullName evidence="3">Ubiquitin carboxyl-terminal hydrolase family protein</fullName>
    </submittedName>
</protein>
<dbReference type="InterPro" id="IPR021099">
    <property type="entry name" value="PORR_domain"/>
</dbReference>
<name>A0A075M1G4_CAMSN</name>
<dbReference type="PANTHER" id="PTHR31476">
    <property type="entry name" value="PROTEIN WHAT'S THIS FACTOR 1 HOMOLOG, CHLOROPLASTIC"/>
    <property type="match status" value="1"/>
</dbReference>
<dbReference type="PANTHER" id="PTHR31476:SF12">
    <property type="entry name" value="UBIQUITIN CARBOXYL-TERMINAL HYDROLASE FAMILY PROTEIN"/>
    <property type="match status" value="1"/>
</dbReference>
<accession>A0A075M1G4</accession>
<keyword evidence="3" id="KW-0378">Hydrolase</keyword>
<evidence type="ECO:0000259" key="2">
    <source>
        <dbReference type="Pfam" id="PF11955"/>
    </source>
</evidence>
<dbReference type="GO" id="GO:0016787">
    <property type="term" value="F:hydrolase activity"/>
    <property type="evidence" value="ECO:0007669"/>
    <property type="project" value="UniProtKB-KW"/>
</dbReference>
<evidence type="ECO:0000256" key="1">
    <source>
        <dbReference type="SAM" id="MobiDB-lite"/>
    </source>
</evidence>
<sequence>MGGLFTGSSISLRLSLSKTALKNWAPSFMRTLQSFMHTILEIKPSSHSSPSSTPFPFGPFNSTTQRRWKKKPSDTAQTRLESRTRDLKLDKLTTHLHKLTLVLTLHRLISARKRGPFVSVQFMSRWKNIVGLNIPVGTFLRKYPHVFEVFTHPIKRNVCCKIRKKMSDLIQEEEGFIRVSESENVGRIKRLLMMSVNGTLHIHALRLIRRELGLPQDFRESIIGKYTNEFRLVDLEIVGLVDRDRELGFVGEVEKWREKEFREKWLTEFETKYAFPINFPTGFKIEAGFRGKLRNWQRLPYVKPYERKAEVKVRSCGGIERFEKRAVGILHELLWLTVEKKVEVERLVHFRKDLGIEVNLRELILKHPGIFYISTKGSAQTVFLREAYGKGCLMEPNQISVVRRKMLDLILLGRQNTIALRTRKETRDENSNVVCNEIEGVTTNGDWVIPFIDGFNDKKTR</sequence>
<evidence type="ECO:0000313" key="3">
    <source>
        <dbReference type="EMBL" id="AIF73142.1"/>
    </source>
</evidence>
<reference evidence="3" key="1">
    <citation type="submission" date="2014-04" db="EMBL/GenBank/DDBJ databases">
        <title>Molecular cloning and characterization of the full-length cDNA encoding the ubiquitin carboxyl-terminal hydrolase family protein from Camellia sinensis.</title>
        <authorList>
            <person name="Deng T."/>
            <person name="Yuan L."/>
            <person name="Wu Y."/>
            <person name="Huang J."/>
        </authorList>
    </citation>
    <scope>NUCLEOTIDE SEQUENCE</scope>
</reference>
<dbReference type="AlphaFoldDB" id="A0A075M1G4"/>
<proteinExistence type="evidence at transcript level"/>
<feature type="compositionally biased region" description="Low complexity" evidence="1">
    <location>
        <begin position="45"/>
        <end position="64"/>
    </location>
</feature>
<feature type="region of interest" description="Disordered" evidence="1">
    <location>
        <begin position="45"/>
        <end position="82"/>
    </location>
</feature>
<feature type="domain" description="PORR" evidence="2">
    <location>
        <begin position="85"/>
        <end position="414"/>
    </location>
</feature>
<dbReference type="GO" id="GO:0003723">
    <property type="term" value="F:RNA binding"/>
    <property type="evidence" value="ECO:0007669"/>
    <property type="project" value="InterPro"/>
</dbReference>